<organism evidence="2 3">
    <name type="scientific">Bombyx mori</name>
    <name type="common">Silk moth</name>
    <dbReference type="NCBI Taxonomy" id="7091"/>
    <lineage>
        <taxon>Eukaryota</taxon>
        <taxon>Metazoa</taxon>
        <taxon>Ecdysozoa</taxon>
        <taxon>Arthropoda</taxon>
        <taxon>Hexapoda</taxon>
        <taxon>Insecta</taxon>
        <taxon>Pterygota</taxon>
        <taxon>Neoptera</taxon>
        <taxon>Endopterygota</taxon>
        <taxon>Lepidoptera</taxon>
        <taxon>Glossata</taxon>
        <taxon>Ditrysia</taxon>
        <taxon>Bombycoidea</taxon>
        <taxon>Bombycidae</taxon>
        <taxon>Bombycinae</taxon>
        <taxon>Bombyx</taxon>
    </lineage>
</organism>
<evidence type="ECO:0008006" key="4">
    <source>
        <dbReference type="Google" id="ProtNLM"/>
    </source>
</evidence>
<evidence type="ECO:0000313" key="2">
    <source>
        <dbReference type="EnsemblMetazoa" id="XP_004925560.1"/>
    </source>
</evidence>
<reference evidence="3" key="1">
    <citation type="journal article" date="2008" name="Insect Biochem. Mol. Biol.">
        <title>The genome of a lepidopteran model insect, the silkworm Bombyx mori.</title>
        <authorList>
            <consortium name="International Silkworm Genome Consortium"/>
        </authorList>
    </citation>
    <scope>NUCLEOTIDE SEQUENCE [LARGE SCALE GENOMIC DNA]</scope>
    <source>
        <strain evidence="3">p50T</strain>
    </source>
</reference>
<dbReference type="AlphaFoldDB" id="A0A8R2AMG3"/>
<dbReference type="EnsemblMetazoa" id="XM_004925503.3">
    <property type="protein sequence ID" value="XP_004925560.1"/>
    <property type="gene ID" value="LOC101742730"/>
</dbReference>
<sequence>MFKSVVLITFAVLLMVCSISAKPQVLVDYGYYAPAAYVSSYSAPLAYTYPYAYAYSYPYYY</sequence>
<protein>
    <recommendedName>
        <fullName evidence="4">Cuticle protein</fullName>
    </recommendedName>
</protein>
<evidence type="ECO:0000313" key="3">
    <source>
        <dbReference type="Proteomes" id="UP000005204"/>
    </source>
</evidence>
<feature type="signal peptide" evidence="1">
    <location>
        <begin position="1"/>
        <end position="21"/>
    </location>
</feature>
<proteinExistence type="predicted"/>
<dbReference type="Proteomes" id="UP000005204">
    <property type="component" value="Unassembled WGS sequence"/>
</dbReference>
<accession>A0A8R2AMG3</accession>
<keyword evidence="1" id="KW-0732">Signal</keyword>
<feature type="chain" id="PRO_5035824389" description="Cuticle protein" evidence="1">
    <location>
        <begin position="22"/>
        <end position="61"/>
    </location>
</feature>
<name>A0A8R2AMG3_BOMMO</name>
<reference evidence="2" key="2">
    <citation type="submission" date="2022-06" db="UniProtKB">
        <authorList>
            <consortium name="EnsemblMetazoa"/>
        </authorList>
    </citation>
    <scope>IDENTIFICATION</scope>
    <source>
        <strain evidence="2">p50T (Dazao)</strain>
    </source>
</reference>
<evidence type="ECO:0000256" key="1">
    <source>
        <dbReference type="SAM" id="SignalP"/>
    </source>
</evidence>
<keyword evidence="3" id="KW-1185">Reference proteome</keyword>